<dbReference type="PANTHER" id="PTHR43513">
    <property type="entry name" value="DIHYDROOROTATE DEHYDROGENASE B (NAD(+)), ELECTRON TRANSFER SUBUNIT"/>
    <property type="match status" value="1"/>
</dbReference>
<dbReference type="SUPFAM" id="SSF52343">
    <property type="entry name" value="Ferredoxin reductase-like, C-terminal NADP-linked domain"/>
    <property type="match status" value="1"/>
</dbReference>
<name>A0ABW8SJ70_9CLOT</name>
<dbReference type="InterPro" id="IPR039261">
    <property type="entry name" value="FNR_nucleotide-bd"/>
</dbReference>
<accession>A0ABW8SJ70</accession>
<dbReference type="PANTHER" id="PTHR43513:SF3">
    <property type="entry name" value="DIHYDROOROTATE DEHYDROGENASE B (NAD(+)), ELECTRON TRANSFER SUBUNIT-RELATED"/>
    <property type="match status" value="1"/>
</dbReference>
<dbReference type="EMBL" id="JBJHZX010000007">
    <property type="protein sequence ID" value="MFL0195293.1"/>
    <property type="molecule type" value="Genomic_DNA"/>
</dbReference>
<dbReference type="RefSeq" id="WP_406791414.1">
    <property type="nucleotide sequence ID" value="NZ_JBJHZX010000007.1"/>
</dbReference>
<dbReference type="SUPFAM" id="SSF63380">
    <property type="entry name" value="Riboflavin synthase domain-like"/>
    <property type="match status" value="1"/>
</dbReference>
<dbReference type="Proteomes" id="UP001623660">
    <property type="component" value="Unassembled WGS sequence"/>
</dbReference>
<comment type="caution">
    <text evidence="1">The sequence shown here is derived from an EMBL/GenBank/DDBJ whole genome shotgun (WGS) entry which is preliminary data.</text>
</comment>
<reference evidence="1 2" key="1">
    <citation type="submission" date="2024-11" db="EMBL/GenBank/DDBJ databases">
        <authorList>
            <person name="Heng Y.C."/>
            <person name="Lim A.C.H."/>
            <person name="Lee J.K.Y."/>
            <person name="Kittelmann S."/>
        </authorList>
    </citation>
    <scope>NUCLEOTIDE SEQUENCE [LARGE SCALE GENOMIC DNA]</scope>
    <source>
        <strain evidence="1 2">WILCCON 0269</strain>
    </source>
</reference>
<dbReference type="Gene3D" id="2.40.30.10">
    <property type="entry name" value="Translation factors"/>
    <property type="match status" value="1"/>
</dbReference>
<gene>
    <name evidence="1" type="ORF">ACJDU8_06885</name>
</gene>
<dbReference type="Gene3D" id="3.40.50.80">
    <property type="entry name" value="Nucleotide-binding domain of ferredoxin-NADP reductase (FNR) module"/>
    <property type="match status" value="1"/>
</dbReference>
<dbReference type="CDD" id="cd06192">
    <property type="entry name" value="DHOD_e_trans_like"/>
    <property type="match status" value="1"/>
</dbReference>
<proteinExistence type="predicted"/>
<dbReference type="NCBIfam" id="NF004470">
    <property type="entry name" value="PRK05802.1"/>
    <property type="match status" value="1"/>
</dbReference>
<protein>
    <submittedName>
        <fullName evidence="1">Sulfide/dihydroorotate dehydrogenase-like FAD/NAD-binding protein</fullName>
    </submittedName>
</protein>
<organism evidence="1 2">
    <name type="scientific">Candidatus Clostridium eludens</name>
    <dbReference type="NCBI Taxonomy" id="3381663"/>
    <lineage>
        <taxon>Bacteria</taxon>
        <taxon>Bacillati</taxon>
        <taxon>Bacillota</taxon>
        <taxon>Clostridia</taxon>
        <taxon>Eubacteriales</taxon>
        <taxon>Clostridiaceae</taxon>
        <taxon>Clostridium</taxon>
    </lineage>
</organism>
<evidence type="ECO:0000313" key="2">
    <source>
        <dbReference type="Proteomes" id="UP001623660"/>
    </source>
</evidence>
<keyword evidence="2" id="KW-1185">Reference proteome</keyword>
<sequence>MYCIDAGSNYCPCHLAETLDCVACSQLCGEKFCQCKNWHGICIYEQYISNGNKAQNLRETYTSYILKKEVFQDDLCIFTLKAPENLVKELTSPGSFVFMRSEESISYYDVPISIMEANTDEIFLKVAIKLIGIKTKKLFELNKNQKILLRGPFSNGIMGLSNIYNAKGGTSLIIARGIGISPSIPVMKKLYYNNNKIISILDTQFQDDFSKEYFKNYSSEMTHCTILDEGNLTKEFKSILKEVMDAQNVNIIHCGGSDILTYKIIDSVDDSINFSCCNNAKMNCGEGICASCANSHGNNEIKRLCKLQMDPRDLFKNRKFI</sequence>
<evidence type="ECO:0000313" key="1">
    <source>
        <dbReference type="EMBL" id="MFL0195293.1"/>
    </source>
</evidence>
<dbReference type="InterPro" id="IPR017938">
    <property type="entry name" value="Riboflavin_synthase-like_b-brl"/>
</dbReference>
<dbReference type="InterPro" id="IPR050353">
    <property type="entry name" value="PyrK_electron_transfer"/>
</dbReference>